<feature type="transmembrane region" description="Helical" evidence="8">
    <location>
        <begin position="93"/>
        <end position="110"/>
    </location>
</feature>
<reference evidence="9 10" key="1">
    <citation type="submission" date="2019-07" db="EMBL/GenBank/DDBJ databases">
        <title>Salinicoccus cyprini sp. nov., isolated from gastro-intestinal tract of mirror carp, Cyprinus carpio var. specularis, collected from Gobind Sagar Reservoir, Himachal Pradesh, India.</title>
        <authorList>
            <person name="Talwar C."/>
            <person name="Singh A.K."/>
            <person name="Lal R."/>
            <person name="Negi R.K."/>
        </authorList>
    </citation>
    <scope>NUCLEOTIDE SEQUENCE [LARGE SCALE GENOMIC DNA]</scope>
    <source>
        <strain evidence="9 10">CT19</strain>
    </source>
</reference>
<organism evidence="9 10">
    <name type="scientific">Salinicoccus cyprini</name>
    <dbReference type="NCBI Taxonomy" id="2493691"/>
    <lineage>
        <taxon>Bacteria</taxon>
        <taxon>Bacillati</taxon>
        <taxon>Bacillota</taxon>
        <taxon>Bacilli</taxon>
        <taxon>Bacillales</taxon>
        <taxon>Staphylococcaceae</taxon>
        <taxon>Salinicoccus</taxon>
    </lineage>
</organism>
<feature type="transmembrane region" description="Helical" evidence="8">
    <location>
        <begin position="268"/>
        <end position="288"/>
    </location>
</feature>
<feature type="transmembrane region" description="Helical" evidence="8">
    <location>
        <begin position="481"/>
        <end position="501"/>
    </location>
</feature>
<evidence type="ECO:0000256" key="5">
    <source>
        <dbReference type="ARBA" id="ARBA00022692"/>
    </source>
</evidence>
<gene>
    <name evidence="9" type="ORF">FO441_07620</name>
</gene>
<dbReference type="GO" id="GO:0022857">
    <property type="term" value="F:transmembrane transporter activity"/>
    <property type="evidence" value="ECO:0007669"/>
    <property type="project" value="InterPro"/>
</dbReference>
<keyword evidence="7 8" id="KW-0472">Membrane</keyword>
<feature type="transmembrane region" description="Helical" evidence="8">
    <location>
        <begin position="415"/>
        <end position="442"/>
    </location>
</feature>
<feature type="transmembrane region" description="Helical" evidence="8">
    <location>
        <begin position="355"/>
        <end position="376"/>
    </location>
</feature>
<keyword evidence="3" id="KW-0813">Transport</keyword>
<dbReference type="RefSeq" id="WP_145288147.1">
    <property type="nucleotide sequence ID" value="NZ_VMSJ01000002.1"/>
</dbReference>
<dbReference type="Pfam" id="PF02028">
    <property type="entry name" value="BCCT"/>
    <property type="match status" value="1"/>
</dbReference>
<dbReference type="PANTHER" id="PTHR30047:SF7">
    <property type="entry name" value="HIGH-AFFINITY CHOLINE TRANSPORT PROTEIN"/>
    <property type="match status" value="1"/>
</dbReference>
<keyword evidence="5 8" id="KW-0812">Transmembrane</keyword>
<evidence type="ECO:0000256" key="3">
    <source>
        <dbReference type="ARBA" id="ARBA00022448"/>
    </source>
</evidence>
<comment type="caution">
    <text evidence="9">The sequence shown here is derived from an EMBL/GenBank/DDBJ whole genome shotgun (WGS) entry which is preliminary data.</text>
</comment>
<dbReference type="Proteomes" id="UP000315103">
    <property type="component" value="Unassembled WGS sequence"/>
</dbReference>
<feature type="transmembrane region" description="Helical" evidence="8">
    <location>
        <begin position="232"/>
        <end position="256"/>
    </location>
</feature>
<evidence type="ECO:0000256" key="8">
    <source>
        <dbReference type="SAM" id="Phobius"/>
    </source>
</evidence>
<dbReference type="OrthoDB" id="9775735at2"/>
<feature type="transmembrane region" description="Helical" evidence="8">
    <location>
        <begin position="454"/>
        <end position="475"/>
    </location>
</feature>
<evidence type="ECO:0000313" key="10">
    <source>
        <dbReference type="Proteomes" id="UP000315103"/>
    </source>
</evidence>
<feature type="transmembrane region" description="Helical" evidence="8">
    <location>
        <begin position="324"/>
        <end position="343"/>
    </location>
</feature>
<sequence>MSEKPKRSGFKAIDWKIFLPSILLILLISIPLALFESESLTLLNGIFDQIVANFGWGYIWYATLLLAAGLYLSFSKYGKVVLGAPNEKPRFSLFSYASILIAMGLGSTIMRTGMVQWAEVANNPPFGIEPGSTDAMLWGNAYSMYMWSFQIFSIFVMTAPAIAYIIHVKKRPMMRVSEATRVIFGDRFTDGIGGILIDVLFLVSILSGAAVTLGLGTPIITSNLAALMNIEVTFTMTMIVTFIWVALFSLSAYLGIEKGIKRLSLLNVYLAGVLALFILVIGPGIFILDYFTDTVGHLLNNYLTYSFFTDSLAVEQTAHMRSHMIFWIAYSATWAMLHSVFAAKISRGRTIKEMILTYLLAPTALSWIATGILGGIGVHRQLNGQLDILSLAQNEEAVQMIPDILQTLPWSGLVMVLYIIIAMIFLTTTLDSTTFTIAAYTSRNDMSENDPSKFLRIFVALVITGLALVLMQIGGLAPLEVISGMMGLPIIVLQFLTIYAVKKMIDEDEAWKYNIRTPDDAETNDEYSYNSQ</sequence>
<evidence type="ECO:0000256" key="7">
    <source>
        <dbReference type="ARBA" id="ARBA00023136"/>
    </source>
</evidence>
<feature type="transmembrane region" description="Helical" evidence="8">
    <location>
        <begin position="144"/>
        <end position="166"/>
    </location>
</feature>
<keyword evidence="4" id="KW-1003">Cell membrane</keyword>
<evidence type="ECO:0000256" key="2">
    <source>
        <dbReference type="ARBA" id="ARBA00005658"/>
    </source>
</evidence>
<keyword evidence="6 8" id="KW-1133">Transmembrane helix</keyword>
<feature type="transmembrane region" description="Helical" evidence="8">
    <location>
        <begin position="195"/>
        <end position="220"/>
    </location>
</feature>
<feature type="transmembrane region" description="Helical" evidence="8">
    <location>
        <begin position="12"/>
        <end position="34"/>
    </location>
</feature>
<name>A0A558AVJ7_9STAP</name>
<keyword evidence="10" id="KW-1185">Reference proteome</keyword>
<dbReference type="PANTHER" id="PTHR30047">
    <property type="entry name" value="HIGH-AFFINITY CHOLINE TRANSPORT PROTEIN-RELATED"/>
    <property type="match status" value="1"/>
</dbReference>
<dbReference type="EMBL" id="VMSJ01000002">
    <property type="protein sequence ID" value="TVT28271.1"/>
    <property type="molecule type" value="Genomic_DNA"/>
</dbReference>
<accession>A0A558AVJ7</accession>
<proteinExistence type="inferred from homology"/>
<dbReference type="AlphaFoldDB" id="A0A558AVJ7"/>
<feature type="transmembrane region" description="Helical" evidence="8">
    <location>
        <begin position="54"/>
        <end position="72"/>
    </location>
</feature>
<protein>
    <submittedName>
        <fullName evidence="9">Choline transporter</fullName>
    </submittedName>
</protein>
<evidence type="ECO:0000256" key="4">
    <source>
        <dbReference type="ARBA" id="ARBA00022475"/>
    </source>
</evidence>
<evidence type="ECO:0000313" key="9">
    <source>
        <dbReference type="EMBL" id="TVT28271.1"/>
    </source>
</evidence>
<evidence type="ECO:0000256" key="6">
    <source>
        <dbReference type="ARBA" id="ARBA00022989"/>
    </source>
</evidence>
<comment type="similarity">
    <text evidence="2">Belongs to the BCCT transporter (TC 2.A.15) family.</text>
</comment>
<dbReference type="GO" id="GO:0005886">
    <property type="term" value="C:plasma membrane"/>
    <property type="evidence" value="ECO:0007669"/>
    <property type="project" value="UniProtKB-SubCell"/>
</dbReference>
<dbReference type="InterPro" id="IPR000060">
    <property type="entry name" value="BCCT_transptr"/>
</dbReference>
<comment type="subcellular location">
    <subcellularLocation>
        <location evidence="1">Cell membrane</location>
        <topology evidence="1">Multi-pass membrane protein</topology>
    </subcellularLocation>
</comment>
<evidence type="ECO:0000256" key="1">
    <source>
        <dbReference type="ARBA" id="ARBA00004651"/>
    </source>
</evidence>